<organism evidence="1 2">
    <name type="scientific">Fulvivirga imtechensis AK7</name>
    <dbReference type="NCBI Taxonomy" id="1237149"/>
    <lineage>
        <taxon>Bacteria</taxon>
        <taxon>Pseudomonadati</taxon>
        <taxon>Bacteroidota</taxon>
        <taxon>Cytophagia</taxon>
        <taxon>Cytophagales</taxon>
        <taxon>Fulvivirgaceae</taxon>
        <taxon>Fulvivirga</taxon>
    </lineage>
</organism>
<evidence type="ECO:0000313" key="1">
    <source>
        <dbReference type="EMBL" id="ELR73769.1"/>
    </source>
</evidence>
<sequence>MDRPIILARIKYFFISNFLVDSLKGGPKKNAKKVNWI</sequence>
<dbReference type="EMBL" id="AMZN01000002">
    <property type="protein sequence ID" value="ELR73769.1"/>
    <property type="molecule type" value="Genomic_DNA"/>
</dbReference>
<accession>L8K1H5</accession>
<gene>
    <name evidence="1" type="ORF">C900_01379</name>
</gene>
<keyword evidence="2" id="KW-1185">Reference proteome</keyword>
<reference evidence="1 2" key="1">
    <citation type="submission" date="2012-12" db="EMBL/GenBank/DDBJ databases">
        <title>Genome assembly of Fulvivirga imtechensis AK7.</title>
        <authorList>
            <person name="Nupur N."/>
            <person name="Khatri I."/>
            <person name="Kumar R."/>
            <person name="Subramanian S."/>
            <person name="Pinnaka A."/>
        </authorList>
    </citation>
    <scope>NUCLEOTIDE SEQUENCE [LARGE SCALE GENOMIC DNA]</scope>
    <source>
        <strain evidence="1 2">AK7</strain>
    </source>
</reference>
<protein>
    <submittedName>
        <fullName evidence="1">Uncharacterized protein</fullName>
    </submittedName>
</protein>
<dbReference type="Proteomes" id="UP000011135">
    <property type="component" value="Unassembled WGS sequence"/>
</dbReference>
<dbReference type="AlphaFoldDB" id="L8K1H5"/>
<evidence type="ECO:0000313" key="2">
    <source>
        <dbReference type="Proteomes" id="UP000011135"/>
    </source>
</evidence>
<comment type="caution">
    <text evidence="1">The sequence shown here is derived from an EMBL/GenBank/DDBJ whole genome shotgun (WGS) entry which is preliminary data.</text>
</comment>
<proteinExistence type="predicted"/>
<name>L8K1H5_9BACT</name>